<feature type="domain" description="RNA polymerase sigma factor 70 region 4 type 2" evidence="3">
    <location>
        <begin position="119"/>
        <end position="163"/>
    </location>
</feature>
<keyword evidence="1" id="KW-0472">Membrane</keyword>
<dbReference type="InterPro" id="IPR013325">
    <property type="entry name" value="RNA_pol_sigma_r2"/>
</dbReference>
<dbReference type="EMBL" id="CP048113">
    <property type="protein sequence ID" value="QHS60213.1"/>
    <property type="molecule type" value="Genomic_DNA"/>
</dbReference>
<reference evidence="4 5" key="1">
    <citation type="submission" date="2020-01" db="EMBL/GenBank/DDBJ databases">
        <title>Complete genome sequence of Chitinophaga sp. H33E-04 isolated from quinoa roots.</title>
        <authorList>
            <person name="Weon H.-Y."/>
            <person name="Lee S.A."/>
        </authorList>
    </citation>
    <scope>NUCLEOTIDE SEQUENCE [LARGE SCALE GENOMIC DNA]</scope>
    <source>
        <strain evidence="4 5">H33E-04</strain>
    </source>
</reference>
<name>A0A6B9ZI00_9BACT</name>
<dbReference type="Pfam" id="PF08281">
    <property type="entry name" value="Sigma70_r4_2"/>
    <property type="match status" value="1"/>
</dbReference>
<dbReference type="PANTHER" id="PTHR30273">
    <property type="entry name" value="PERIPLASMIC SIGNAL SENSOR AND SIGMA FACTOR ACTIVATOR FECR-RELATED"/>
    <property type="match status" value="1"/>
</dbReference>
<evidence type="ECO:0000259" key="2">
    <source>
        <dbReference type="Pfam" id="PF04773"/>
    </source>
</evidence>
<protein>
    <recommendedName>
        <fullName evidence="6">Sigma-70 family RNA polymerase sigma factor</fullName>
    </recommendedName>
</protein>
<dbReference type="InterPro" id="IPR012373">
    <property type="entry name" value="Ferrdict_sens_TM"/>
</dbReference>
<dbReference type="GO" id="GO:0016989">
    <property type="term" value="F:sigma factor antagonist activity"/>
    <property type="evidence" value="ECO:0007669"/>
    <property type="project" value="TreeGrafter"/>
</dbReference>
<dbReference type="InterPro" id="IPR006860">
    <property type="entry name" value="FecR"/>
</dbReference>
<dbReference type="Pfam" id="PF04773">
    <property type="entry name" value="FecR"/>
    <property type="match status" value="1"/>
</dbReference>
<dbReference type="GO" id="GO:0006352">
    <property type="term" value="P:DNA-templated transcription initiation"/>
    <property type="evidence" value="ECO:0007669"/>
    <property type="project" value="InterPro"/>
</dbReference>
<dbReference type="PANTHER" id="PTHR30273:SF2">
    <property type="entry name" value="PROTEIN FECR"/>
    <property type="match status" value="1"/>
</dbReference>
<proteinExistence type="predicted"/>
<evidence type="ECO:0000313" key="4">
    <source>
        <dbReference type="EMBL" id="QHS60213.1"/>
    </source>
</evidence>
<dbReference type="RefSeq" id="WP_162331905.1">
    <property type="nucleotide sequence ID" value="NZ_CP048113.1"/>
</dbReference>
<gene>
    <name evidence="4" type="ORF">GWR21_11555</name>
</gene>
<dbReference type="KEGG" id="chih:GWR21_11555"/>
<dbReference type="Gene3D" id="2.60.120.1440">
    <property type="match status" value="1"/>
</dbReference>
<dbReference type="InterPro" id="IPR013324">
    <property type="entry name" value="RNA_pol_sigma_r3/r4-like"/>
</dbReference>
<organism evidence="4 5">
    <name type="scientific">Chitinophaga agri</name>
    <dbReference type="NCBI Taxonomy" id="2703787"/>
    <lineage>
        <taxon>Bacteria</taxon>
        <taxon>Pseudomonadati</taxon>
        <taxon>Bacteroidota</taxon>
        <taxon>Chitinophagia</taxon>
        <taxon>Chitinophagales</taxon>
        <taxon>Chitinophagaceae</taxon>
        <taxon>Chitinophaga</taxon>
    </lineage>
</organism>
<feature type="domain" description="FecR protein" evidence="2">
    <location>
        <begin position="279"/>
        <end position="357"/>
    </location>
</feature>
<dbReference type="SUPFAM" id="SSF88946">
    <property type="entry name" value="Sigma2 domain of RNA polymerase sigma factors"/>
    <property type="match status" value="1"/>
</dbReference>
<evidence type="ECO:0000259" key="3">
    <source>
        <dbReference type="Pfam" id="PF08281"/>
    </source>
</evidence>
<evidence type="ECO:0008006" key="6">
    <source>
        <dbReference type="Google" id="ProtNLM"/>
    </source>
</evidence>
<dbReference type="GO" id="GO:0003677">
    <property type="term" value="F:DNA binding"/>
    <property type="evidence" value="ECO:0007669"/>
    <property type="project" value="InterPro"/>
</dbReference>
<evidence type="ECO:0000313" key="5">
    <source>
        <dbReference type="Proteomes" id="UP000476411"/>
    </source>
</evidence>
<dbReference type="SUPFAM" id="SSF88659">
    <property type="entry name" value="Sigma3 and sigma4 domains of RNA polymerase sigma factors"/>
    <property type="match status" value="1"/>
</dbReference>
<evidence type="ECO:0000256" key="1">
    <source>
        <dbReference type="SAM" id="Phobius"/>
    </source>
</evidence>
<accession>A0A6B9ZI00</accession>
<sequence>MQEINYHDKELLQSIADGNESSFALFFRAVAPLVHADIAVVMKNDNRCIMAVLQETFIIIWLHRDKLPHVKDIDAYLRSVTLQECYNYLQDTSSEELMPVPQYEEELPEVQHYQAYQSMIHDTILSLPAQRRLIYEMHRLKGMPPARIAADMQLSVDTVTHAINAVHQSVRQCLKDASHSSVSSRHNNWVVEKIRLLEENPPVTIAFDPHWMPVVSKAMAIDRPIPADSTPVIRRIYSNRLNYLYAGAALVFLIIGPGIYLMTMRSEKSASFHTLSASSDQLSKDTLPDGTQVWLNTSSTVKYPAAYTPANREVEVAGEACFNVPGYKDQPFLVRAHELAVNVTGSSFNIHTYPSPARLVITAMDYPVTLRSGSKQLAVAPGQQAELSHEGKIAISVADTANIAAWKRQVLQ</sequence>
<dbReference type="InterPro" id="IPR013249">
    <property type="entry name" value="RNA_pol_sigma70_r4_t2"/>
</dbReference>
<dbReference type="Gene3D" id="1.10.10.10">
    <property type="entry name" value="Winged helix-like DNA-binding domain superfamily/Winged helix DNA-binding domain"/>
    <property type="match status" value="1"/>
</dbReference>
<keyword evidence="5" id="KW-1185">Reference proteome</keyword>
<dbReference type="AlphaFoldDB" id="A0A6B9ZI00"/>
<feature type="transmembrane region" description="Helical" evidence="1">
    <location>
        <begin position="243"/>
        <end position="262"/>
    </location>
</feature>
<dbReference type="Proteomes" id="UP000476411">
    <property type="component" value="Chromosome"/>
</dbReference>
<dbReference type="Gene3D" id="1.10.1740.10">
    <property type="match status" value="1"/>
</dbReference>
<dbReference type="InterPro" id="IPR036388">
    <property type="entry name" value="WH-like_DNA-bd_sf"/>
</dbReference>
<dbReference type="GO" id="GO:0016987">
    <property type="term" value="F:sigma factor activity"/>
    <property type="evidence" value="ECO:0007669"/>
    <property type="project" value="InterPro"/>
</dbReference>
<keyword evidence="1" id="KW-0812">Transmembrane</keyword>
<keyword evidence="1" id="KW-1133">Transmembrane helix</keyword>